<proteinExistence type="predicted"/>
<evidence type="ECO:0008006" key="4">
    <source>
        <dbReference type="Google" id="ProtNLM"/>
    </source>
</evidence>
<protein>
    <recommendedName>
        <fullName evidence="4">DUF3558 domain-containing protein</fullName>
    </recommendedName>
</protein>
<evidence type="ECO:0000313" key="3">
    <source>
        <dbReference type="Proteomes" id="UP001055940"/>
    </source>
</evidence>
<dbReference type="Proteomes" id="UP001055940">
    <property type="component" value="Chromosome"/>
</dbReference>
<sequence length="242" mass="25420">MVLLVVAVGGVLVFANSAGGGGEGGGSISATDEDEADAEEETGSGTEYVSLPNLCDEAVDSSILAPFFEDGIPTLIGGFNEGTGSMDSSYGTLDCSVESSHVLVEINAELVDLEDPQTQRELEGIFDGTEFNEEFMDGQSLPGEIHEEDFGLDMTASYLWDQTKVGDQSVVLVMATDAGEDFSDIPDASNSFAVGFFLTDNIAGSIVVNDSEGGRDVRELFNTVDSASGDLAKQLERVAVKK</sequence>
<organism evidence="2 3">
    <name type="scientific">Nocardiopsis exhalans</name>
    <dbReference type="NCBI Taxonomy" id="163604"/>
    <lineage>
        <taxon>Bacteria</taxon>
        <taxon>Bacillati</taxon>
        <taxon>Actinomycetota</taxon>
        <taxon>Actinomycetes</taxon>
        <taxon>Streptosporangiales</taxon>
        <taxon>Nocardiopsidaceae</taxon>
        <taxon>Nocardiopsis</taxon>
    </lineage>
</organism>
<evidence type="ECO:0000313" key="2">
    <source>
        <dbReference type="EMBL" id="USY21487.1"/>
    </source>
</evidence>
<accession>A0ABY5DBT3</accession>
<feature type="compositionally biased region" description="Acidic residues" evidence="1">
    <location>
        <begin position="31"/>
        <end position="42"/>
    </location>
</feature>
<dbReference type="RefSeq" id="WP_254420365.1">
    <property type="nucleotide sequence ID" value="NZ_BAAAJB010000061.1"/>
</dbReference>
<gene>
    <name evidence="2" type="ORF">NE857_07715</name>
</gene>
<reference evidence="2" key="1">
    <citation type="submission" date="2022-06" db="EMBL/GenBank/DDBJ databases">
        <authorList>
            <person name="Ping M."/>
        </authorList>
    </citation>
    <scope>NUCLEOTIDE SEQUENCE</scope>
    <source>
        <strain evidence="2">JCM11759T</strain>
    </source>
</reference>
<dbReference type="EMBL" id="CP099837">
    <property type="protein sequence ID" value="USY21487.1"/>
    <property type="molecule type" value="Genomic_DNA"/>
</dbReference>
<keyword evidence="3" id="KW-1185">Reference proteome</keyword>
<feature type="region of interest" description="Disordered" evidence="1">
    <location>
        <begin position="21"/>
        <end position="48"/>
    </location>
</feature>
<name>A0ABY5DBT3_9ACTN</name>
<evidence type="ECO:0000256" key="1">
    <source>
        <dbReference type="SAM" id="MobiDB-lite"/>
    </source>
</evidence>